<comment type="similarity">
    <text evidence="2">Belongs to the DoxX family.</text>
</comment>
<evidence type="ECO:0000256" key="2">
    <source>
        <dbReference type="ARBA" id="ARBA00006679"/>
    </source>
</evidence>
<feature type="transmembrane region" description="Helical" evidence="7">
    <location>
        <begin position="43"/>
        <end position="64"/>
    </location>
</feature>
<keyword evidence="5 7" id="KW-1133">Transmembrane helix</keyword>
<evidence type="ECO:0000256" key="5">
    <source>
        <dbReference type="ARBA" id="ARBA00022989"/>
    </source>
</evidence>
<dbReference type="GO" id="GO:0005886">
    <property type="term" value="C:plasma membrane"/>
    <property type="evidence" value="ECO:0007669"/>
    <property type="project" value="UniProtKB-SubCell"/>
</dbReference>
<evidence type="ECO:0000256" key="4">
    <source>
        <dbReference type="ARBA" id="ARBA00022692"/>
    </source>
</evidence>
<feature type="transmembrane region" description="Helical" evidence="7">
    <location>
        <begin position="70"/>
        <end position="87"/>
    </location>
</feature>
<name>A0A3A4P179_ABYX5</name>
<evidence type="ECO:0000313" key="9">
    <source>
        <dbReference type="Proteomes" id="UP000265882"/>
    </source>
</evidence>
<dbReference type="EMBL" id="QZKU01000027">
    <property type="protein sequence ID" value="RJP24972.1"/>
    <property type="molecule type" value="Genomic_DNA"/>
</dbReference>
<evidence type="ECO:0000313" key="8">
    <source>
        <dbReference type="EMBL" id="RJP24972.1"/>
    </source>
</evidence>
<evidence type="ECO:0000256" key="1">
    <source>
        <dbReference type="ARBA" id="ARBA00004651"/>
    </source>
</evidence>
<dbReference type="AlphaFoldDB" id="A0A3A4P179"/>
<protein>
    <submittedName>
        <fullName evidence="8">DoxX family protein</fullName>
    </submittedName>
</protein>
<evidence type="ECO:0000256" key="7">
    <source>
        <dbReference type="SAM" id="Phobius"/>
    </source>
</evidence>
<accession>A0A3A4P179</accession>
<dbReference type="Pfam" id="PF07681">
    <property type="entry name" value="DoxX"/>
    <property type="match status" value="1"/>
</dbReference>
<evidence type="ECO:0000256" key="6">
    <source>
        <dbReference type="ARBA" id="ARBA00023136"/>
    </source>
</evidence>
<keyword evidence="6 7" id="KW-0472">Membrane</keyword>
<keyword evidence="3" id="KW-1003">Cell membrane</keyword>
<feature type="transmembrane region" description="Helical" evidence="7">
    <location>
        <begin position="6"/>
        <end position="23"/>
    </location>
</feature>
<comment type="caution">
    <text evidence="8">The sequence shown here is derived from an EMBL/GenBank/DDBJ whole genome shotgun (WGS) entry which is preliminary data.</text>
</comment>
<keyword evidence="4 7" id="KW-0812">Transmembrane</keyword>
<dbReference type="InterPro" id="IPR032808">
    <property type="entry name" value="DoxX"/>
</dbReference>
<dbReference type="Proteomes" id="UP000265882">
    <property type="component" value="Unassembled WGS sequence"/>
</dbReference>
<proteinExistence type="inferred from homology"/>
<comment type="subcellular location">
    <subcellularLocation>
        <location evidence="1">Cell membrane</location>
        <topology evidence="1">Multi-pass membrane protein</topology>
    </subcellularLocation>
</comment>
<evidence type="ECO:0000256" key="3">
    <source>
        <dbReference type="ARBA" id="ARBA00022475"/>
    </source>
</evidence>
<organism evidence="8 9">
    <name type="scientific">Abyssobacteria bacterium (strain SURF_5)</name>
    <dbReference type="NCBI Taxonomy" id="2093360"/>
    <lineage>
        <taxon>Bacteria</taxon>
        <taxon>Pseudomonadati</taxon>
        <taxon>Candidatus Hydrogenedentota</taxon>
        <taxon>Candidatus Abyssobacteria</taxon>
    </lineage>
</organism>
<reference evidence="8 9" key="1">
    <citation type="journal article" date="2017" name="ISME J.">
        <title>Energy and carbon metabolisms in a deep terrestrial subsurface fluid microbial community.</title>
        <authorList>
            <person name="Momper L."/>
            <person name="Jungbluth S.P."/>
            <person name="Lee M.D."/>
            <person name="Amend J.P."/>
        </authorList>
    </citation>
    <scope>NUCLEOTIDE SEQUENCE [LARGE SCALE GENOMIC DNA]</scope>
    <source>
        <strain evidence="8">SURF_5</strain>
    </source>
</reference>
<dbReference type="InterPro" id="IPR051907">
    <property type="entry name" value="DoxX-like_oxidoreductase"/>
</dbReference>
<sequence>MDKKFVPLISRILLGHIFLIAGIEKVFNIDGTQAYMASKGMPFTLLFLLAAIAFEAGGGLSLILGYKARWGALALVLFLIPTTLIFHTNFAEPMQQAMFMKNLAIMGGLLMIASYGPGKLSLDGRKGHPTKTQPA</sequence>
<feature type="transmembrane region" description="Helical" evidence="7">
    <location>
        <begin position="99"/>
        <end position="116"/>
    </location>
</feature>
<gene>
    <name evidence="8" type="ORF">C4520_03065</name>
</gene>
<dbReference type="PANTHER" id="PTHR33452:SF1">
    <property type="entry name" value="INNER MEMBRANE PROTEIN YPHA-RELATED"/>
    <property type="match status" value="1"/>
</dbReference>
<dbReference type="PANTHER" id="PTHR33452">
    <property type="entry name" value="OXIDOREDUCTASE CATD-RELATED"/>
    <property type="match status" value="1"/>
</dbReference>